<keyword evidence="4" id="KW-0804">Transcription</keyword>
<comment type="caution">
    <text evidence="6">The sequence shown here is derived from an EMBL/GenBank/DDBJ whole genome shotgun (WGS) entry which is preliminary data.</text>
</comment>
<accession>A0ABM8XXQ0</accession>
<dbReference type="PANTHER" id="PTHR30537">
    <property type="entry name" value="HTH-TYPE TRANSCRIPTIONAL REGULATOR"/>
    <property type="match status" value="1"/>
</dbReference>
<comment type="similarity">
    <text evidence="1">Belongs to the LysR transcriptional regulatory family.</text>
</comment>
<evidence type="ECO:0000256" key="2">
    <source>
        <dbReference type="ARBA" id="ARBA00023015"/>
    </source>
</evidence>
<protein>
    <submittedName>
        <fullName evidence="6">HTH-type transcriptional regulator PgrR</fullName>
    </submittedName>
</protein>
<dbReference type="Gene3D" id="3.40.190.290">
    <property type="match status" value="1"/>
</dbReference>
<dbReference type="InterPro" id="IPR000847">
    <property type="entry name" value="LysR_HTH_N"/>
</dbReference>
<evidence type="ECO:0000256" key="3">
    <source>
        <dbReference type="ARBA" id="ARBA00023125"/>
    </source>
</evidence>
<dbReference type="RefSeq" id="WP_223994667.1">
    <property type="nucleotide sequence ID" value="NZ_CAJZAG010000013.1"/>
</dbReference>
<dbReference type="Gene3D" id="1.10.10.10">
    <property type="entry name" value="Winged helix-like DNA-binding domain superfamily/Winged helix DNA-binding domain"/>
    <property type="match status" value="1"/>
</dbReference>
<organism evidence="6 7">
    <name type="scientific">Cupriavidus pampae</name>
    <dbReference type="NCBI Taxonomy" id="659251"/>
    <lineage>
        <taxon>Bacteria</taxon>
        <taxon>Pseudomonadati</taxon>
        <taxon>Pseudomonadota</taxon>
        <taxon>Betaproteobacteria</taxon>
        <taxon>Burkholderiales</taxon>
        <taxon>Burkholderiaceae</taxon>
        <taxon>Cupriavidus</taxon>
    </lineage>
</organism>
<dbReference type="SUPFAM" id="SSF46785">
    <property type="entry name" value="Winged helix' DNA-binding domain"/>
    <property type="match status" value="1"/>
</dbReference>
<dbReference type="EMBL" id="CAJZAG010000013">
    <property type="protein sequence ID" value="CAG9185062.1"/>
    <property type="molecule type" value="Genomic_DNA"/>
</dbReference>
<dbReference type="Proteomes" id="UP000706525">
    <property type="component" value="Unassembled WGS sequence"/>
</dbReference>
<gene>
    <name evidence="6" type="primary">pgrR_13</name>
    <name evidence="6" type="ORF">LMG32289_05842</name>
</gene>
<keyword evidence="3" id="KW-0238">DNA-binding</keyword>
<dbReference type="InterPro" id="IPR058163">
    <property type="entry name" value="LysR-type_TF_proteobact-type"/>
</dbReference>
<feature type="domain" description="HTH lysR-type" evidence="5">
    <location>
        <begin position="1"/>
        <end position="59"/>
    </location>
</feature>
<keyword evidence="7" id="KW-1185">Reference proteome</keyword>
<name>A0ABM8XXQ0_9BURK</name>
<evidence type="ECO:0000259" key="5">
    <source>
        <dbReference type="PROSITE" id="PS50931"/>
    </source>
</evidence>
<dbReference type="InterPro" id="IPR036390">
    <property type="entry name" value="WH_DNA-bd_sf"/>
</dbReference>
<dbReference type="InterPro" id="IPR036388">
    <property type="entry name" value="WH-like_DNA-bd_sf"/>
</dbReference>
<dbReference type="InterPro" id="IPR005119">
    <property type="entry name" value="LysR_subst-bd"/>
</dbReference>
<evidence type="ECO:0000256" key="4">
    <source>
        <dbReference type="ARBA" id="ARBA00023163"/>
    </source>
</evidence>
<dbReference type="SUPFAM" id="SSF53850">
    <property type="entry name" value="Periplasmic binding protein-like II"/>
    <property type="match status" value="1"/>
</dbReference>
<dbReference type="Pfam" id="PF03466">
    <property type="entry name" value="LysR_substrate"/>
    <property type="match status" value="1"/>
</dbReference>
<dbReference type="PANTHER" id="PTHR30537:SF5">
    <property type="entry name" value="HTH-TYPE TRANSCRIPTIONAL ACTIVATOR TTDR-RELATED"/>
    <property type="match status" value="1"/>
</dbReference>
<evidence type="ECO:0000256" key="1">
    <source>
        <dbReference type="ARBA" id="ARBA00009437"/>
    </source>
</evidence>
<sequence length="306" mass="34092">MDRLEAMAMLVSSVEEGSLSAAARKLGIPVATLTRNVNDLESIVGTKLLVRTTRKLLLTDTGADYVAAARHILEQVDEQERRAAGEFTEPRGELVVTTPVQVARLRVLPIVNQFLTQFPEIRIQLLQSDRNIDLVDSHADVAIRIGHLRDSSLVATRVGMLRVVLVASPQLLKKRGVPRSPEDLQGYPRVVFNSPFLSPWRFRHPNTNEVHTVTDTPRLLVSSPDAAADAAIDGVGATLLLEHDVAEAVRARKLRFILQEFEVDPIPVHLVHLSRDMMPVKLRRFIDFTVPKLREALAGFGRRPSR</sequence>
<keyword evidence="2" id="KW-0805">Transcription regulation</keyword>
<dbReference type="PROSITE" id="PS50931">
    <property type="entry name" value="HTH_LYSR"/>
    <property type="match status" value="1"/>
</dbReference>
<dbReference type="Pfam" id="PF00126">
    <property type="entry name" value="HTH_1"/>
    <property type="match status" value="1"/>
</dbReference>
<reference evidence="6 7" key="1">
    <citation type="submission" date="2021-08" db="EMBL/GenBank/DDBJ databases">
        <authorList>
            <person name="Peeters C."/>
        </authorList>
    </citation>
    <scope>NUCLEOTIDE SEQUENCE [LARGE SCALE GENOMIC DNA]</scope>
    <source>
        <strain evidence="6 7">LMG 32289</strain>
    </source>
</reference>
<proteinExistence type="inferred from homology"/>
<evidence type="ECO:0000313" key="6">
    <source>
        <dbReference type="EMBL" id="CAG9185062.1"/>
    </source>
</evidence>
<evidence type="ECO:0000313" key="7">
    <source>
        <dbReference type="Proteomes" id="UP000706525"/>
    </source>
</evidence>